<dbReference type="PANTHER" id="PTHR30572">
    <property type="entry name" value="MEMBRANE COMPONENT OF TRANSPORTER-RELATED"/>
    <property type="match status" value="1"/>
</dbReference>
<name>A0A429ZRQ7_9ENTE</name>
<dbReference type="GO" id="GO:0022857">
    <property type="term" value="F:transmembrane transporter activity"/>
    <property type="evidence" value="ECO:0007669"/>
    <property type="project" value="TreeGrafter"/>
</dbReference>
<evidence type="ECO:0000313" key="11">
    <source>
        <dbReference type="Proteomes" id="UP000288490"/>
    </source>
</evidence>
<protein>
    <recommendedName>
        <fullName evidence="12">ABC transporter permease</fullName>
    </recommendedName>
</protein>
<feature type="domain" description="ABC3 transporter permease C-terminal" evidence="8">
    <location>
        <begin position="286"/>
        <end position="400"/>
    </location>
</feature>
<feature type="transmembrane region" description="Helical" evidence="7">
    <location>
        <begin position="275"/>
        <end position="304"/>
    </location>
</feature>
<dbReference type="AlphaFoldDB" id="A0A429ZRQ7"/>
<reference evidence="10 11" key="1">
    <citation type="submission" date="2017-05" db="EMBL/GenBank/DDBJ databases">
        <title>Vagococcus spp. assemblies.</title>
        <authorList>
            <person name="Gulvik C.A."/>
        </authorList>
    </citation>
    <scope>NUCLEOTIDE SEQUENCE [LARGE SCALE GENOMIC DNA]</scope>
    <source>
        <strain evidence="10 11">SS1994</strain>
    </source>
</reference>
<dbReference type="GO" id="GO:0005886">
    <property type="term" value="C:plasma membrane"/>
    <property type="evidence" value="ECO:0007669"/>
    <property type="project" value="UniProtKB-SubCell"/>
</dbReference>
<evidence type="ECO:0000259" key="9">
    <source>
        <dbReference type="Pfam" id="PF12704"/>
    </source>
</evidence>
<evidence type="ECO:0000259" key="8">
    <source>
        <dbReference type="Pfam" id="PF02687"/>
    </source>
</evidence>
<keyword evidence="4 7" id="KW-1133">Transmembrane helix</keyword>
<dbReference type="OrthoDB" id="9770036at2"/>
<evidence type="ECO:0000313" key="10">
    <source>
        <dbReference type="EMBL" id="RST96329.1"/>
    </source>
</evidence>
<feature type="transmembrane region" description="Helical" evidence="7">
    <location>
        <begin position="325"/>
        <end position="351"/>
    </location>
</feature>
<proteinExistence type="inferred from homology"/>
<feature type="transmembrane region" description="Helical" evidence="7">
    <location>
        <begin position="20"/>
        <end position="41"/>
    </location>
</feature>
<evidence type="ECO:0000256" key="7">
    <source>
        <dbReference type="SAM" id="Phobius"/>
    </source>
</evidence>
<comment type="similarity">
    <text evidence="6">Belongs to the ABC-4 integral membrane protein family.</text>
</comment>
<evidence type="ECO:0000256" key="1">
    <source>
        <dbReference type="ARBA" id="ARBA00004651"/>
    </source>
</evidence>
<dbReference type="EMBL" id="NGJT01000001">
    <property type="protein sequence ID" value="RST96329.1"/>
    <property type="molecule type" value="Genomic_DNA"/>
</dbReference>
<organism evidence="10 11">
    <name type="scientific">Vagococcus bubulae</name>
    <dbReference type="NCBI Taxonomy" id="1977868"/>
    <lineage>
        <taxon>Bacteria</taxon>
        <taxon>Bacillati</taxon>
        <taxon>Bacillota</taxon>
        <taxon>Bacilli</taxon>
        <taxon>Lactobacillales</taxon>
        <taxon>Enterococcaceae</taxon>
        <taxon>Vagococcus</taxon>
    </lineage>
</organism>
<dbReference type="InterPro" id="IPR050250">
    <property type="entry name" value="Macrolide_Exporter_MacB"/>
</dbReference>
<feature type="domain" description="MacB-like periplasmic core" evidence="9">
    <location>
        <begin position="21"/>
        <end position="247"/>
    </location>
</feature>
<dbReference type="RefSeq" id="WP_125955801.1">
    <property type="nucleotide sequence ID" value="NZ_JAQEJV010000001.1"/>
</dbReference>
<keyword evidence="2" id="KW-1003">Cell membrane</keyword>
<dbReference type="Pfam" id="PF12704">
    <property type="entry name" value="MacB_PCD"/>
    <property type="match status" value="1"/>
</dbReference>
<dbReference type="Pfam" id="PF02687">
    <property type="entry name" value="FtsX"/>
    <property type="match status" value="1"/>
</dbReference>
<evidence type="ECO:0000256" key="4">
    <source>
        <dbReference type="ARBA" id="ARBA00022989"/>
    </source>
</evidence>
<sequence>MVKNLFLSTFLSLRAHKLRVFLTMVGIIIGITAVVTVSAIGEGMKQSSLKVLDSTDANVIRLIYKVDYSDENVSFQDEEPFAFNRLDLKLLRSLDSVETIAADYGYGYGATESVSSQLSYFDTGGGTEIIATSKTDIPVGFGSGFTKDQLESNSIVITYDTMQSSLGIRKPQDIIGRAIDVDGIKFVVIGVKDKIEDGAMIMDDSVFYSEVPKKAFNELSKNKPINAIKLKMKESGDRQAVIDQANTLLKEQHPDLVGAFEEDRSNEQARQQIEAMLQAVVTGLLFITAISLLVGGIGVMNIMYVSVSERKREIGIRRAIGAKPITILLQFLLEAAFITLIGGVIGIFFGWGLATLISTFADGITAIVSPGMAILSASISAAIGLIFGVIPAINAAKLDPIKAIYQ</sequence>
<evidence type="ECO:0008006" key="12">
    <source>
        <dbReference type="Google" id="ProtNLM"/>
    </source>
</evidence>
<gene>
    <name evidence="10" type="ORF">CBF36_00940</name>
</gene>
<evidence type="ECO:0000256" key="2">
    <source>
        <dbReference type="ARBA" id="ARBA00022475"/>
    </source>
</evidence>
<dbReference type="InterPro" id="IPR003838">
    <property type="entry name" value="ABC3_permease_C"/>
</dbReference>
<comment type="caution">
    <text evidence="10">The sequence shown here is derived from an EMBL/GenBank/DDBJ whole genome shotgun (WGS) entry which is preliminary data.</text>
</comment>
<keyword evidence="3 7" id="KW-0812">Transmembrane</keyword>
<evidence type="ECO:0000256" key="6">
    <source>
        <dbReference type="ARBA" id="ARBA00038076"/>
    </source>
</evidence>
<evidence type="ECO:0000256" key="3">
    <source>
        <dbReference type="ARBA" id="ARBA00022692"/>
    </source>
</evidence>
<keyword evidence="5 7" id="KW-0472">Membrane</keyword>
<feature type="transmembrane region" description="Helical" evidence="7">
    <location>
        <begin position="371"/>
        <end position="393"/>
    </location>
</feature>
<dbReference type="PANTHER" id="PTHR30572:SF4">
    <property type="entry name" value="ABC TRANSPORTER PERMEASE YTRF"/>
    <property type="match status" value="1"/>
</dbReference>
<accession>A0A429ZRQ7</accession>
<dbReference type="InterPro" id="IPR025857">
    <property type="entry name" value="MacB_PCD"/>
</dbReference>
<dbReference type="Proteomes" id="UP000288490">
    <property type="component" value="Unassembled WGS sequence"/>
</dbReference>
<comment type="subcellular location">
    <subcellularLocation>
        <location evidence="1">Cell membrane</location>
        <topology evidence="1">Multi-pass membrane protein</topology>
    </subcellularLocation>
</comment>
<evidence type="ECO:0000256" key="5">
    <source>
        <dbReference type="ARBA" id="ARBA00023136"/>
    </source>
</evidence>
<keyword evidence="11" id="KW-1185">Reference proteome</keyword>